<dbReference type="InterPro" id="IPR007143">
    <property type="entry name" value="Vps28"/>
</dbReference>
<dbReference type="EMBL" id="JADAQX010000649">
    <property type="protein sequence ID" value="KAF8819668.1"/>
    <property type="molecule type" value="Genomic_DNA"/>
</dbReference>
<evidence type="ECO:0000256" key="3">
    <source>
        <dbReference type="ARBA" id="ARBA00022753"/>
    </source>
</evidence>
<evidence type="ECO:0000313" key="9">
    <source>
        <dbReference type="Proteomes" id="UP000823046"/>
    </source>
</evidence>
<organism evidence="8 9">
    <name type="scientific">Cardiosporidium cionae</name>
    <dbReference type="NCBI Taxonomy" id="476202"/>
    <lineage>
        <taxon>Eukaryota</taxon>
        <taxon>Sar</taxon>
        <taxon>Alveolata</taxon>
        <taxon>Apicomplexa</taxon>
        <taxon>Aconoidasida</taxon>
        <taxon>Nephromycida</taxon>
        <taxon>Cardiosporidium</taxon>
    </lineage>
</organism>
<evidence type="ECO:0000256" key="1">
    <source>
        <dbReference type="ARBA" id="ARBA00004177"/>
    </source>
</evidence>
<evidence type="ECO:0000259" key="6">
    <source>
        <dbReference type="PROSITE" id="PS51310"/>
    </source>
</evidence>
<evidence type="ECO:0000256" key="5">
    <source>
        <dbReference type="PROSITE-ProRule" id="PRU00642"/>
    </source>
</evidence>
<dbReference type="SUPFAM" id="SSF140111">
    <property type="entry name" value="Endosomal sorting complex assembly domain"/>
    <property type="match status" value="1"/>
</dbReference>
<reference evidence="8 9" key="1">
    <citation type="journal article" date="2020" name="bioRxiv">
        <title>Metabolic contributions of an alphaproteobacterial endosymbiont in the apicomplexan Cardiosporidium cionae.</title>
        <authorList>
            <person name="Hunter E.S."/>
            <person name="Paight C.J."/>
            <person name="Lane C.E."/>
        </authorList>
    </citation>
    <scope>NUCLEOTIDE SEQUENCE [LARGE SCALE GENOMIC DNA]</scope>
    <source>
        <strain evidence="8">ESH_2018</strain>
    </source>
</reference>
<dbReference type="InterPro" id="IPR037202">
    <property type="entry name" value="ESCRT_assembly_dom"/>
</dbReference>
<gene>
    <name evidence="8" type="ORF">IE077_004156</name>
</gene>
<keyword evidence="9" id="KW-1185">Reference proteome</keyword>
<protein>
    <submittedName>
        <fullName evidence="8">Vacuolar protein sorting-associated protein 28</fullName>
    </submittedName>
</protein>
<comment type="similarity">
    <text evidence="5">Belongs to the VPS28 family.</text>
</comment>
<accession>A0ABQ7J6Q7</accession>
<dbReference type="Gene3D" id="1.20.1440.200">
    <property type="match status" value="1"/>
</dbReference>
<evidence type="ECO:0000256" key="2">
    <source>
        <dbReference type="ARBA" id="ARBA00022448"/>
    </source>
</evidence>
<dbReference type="PANTHER" id="PTHR12937">
    <property type="entry name" value="VACUOLAR PROTEIN SORTING 28, ISOFORM 2 VPS28"/>
    <property type="match status" value="1"/>
</dbReference>
<dbReference type="PANTHER" id="PTHR12937:SF0">
    <property type="entry name" value="VACUOLAR PROTEIN SORTING-ASSOCIATED PROTEIN 28 HOMOLOG"/>
    <property type="match status" value="1"/>
</dbReference>
<feature type="domain" description="VPS28 C-terminal" evidence="6">
    <location>
        <begin position="69"/>
        <end position="165"/>
    </location>
</feature>
<name>A0ABQ7J6Q7_9APIC</name>
<comment type="caution">
    <text evidence="8">The sequence shown here is derived from an EMBL/GenBank/DDBJ whole genome shotgun (WGS) entry which is preliminary data.</text>
</comment>
<dbReference type="Pfam" id="PF03997">
    <property type="entry name" value="VPS28"/>
    <property type="match status" value="1"/>
</dbReference>
<dbReference type="PROSITE" id="PS51310">
    <property type="entry name" value="VPS28_C"/>
    <property type="match status" value="1"/>
</dbReference>
<evidence type="ECO:0000256" key="4">
    <source>
        <dbReference type="ARBA" id="ARBA00022927"/>
    </source>
</evidence>
<dbReference type="Gene3D" id="1.20.120.1130">
    <property type="match status" value="1"/>
</dbReference>
<keyword evidence="2 5" id="KW-0813">Transport</keyword>
<evidence type="ECO:0000313" key="8">
    <source>
        <dbReference type="EMBL" id="KAF8819668.1"/>
    </source>
</evidence>
<comment type="subcellular location">
    <subcellularLocation>
        <location evidence="1">Endosome</location>
    </subcellularLocation>
</comment>
<dbReference type="InterPro" id="IPR017899">
    <property type="entry name" value="VPS28_C"/>
</dbReference>
<feature type="domain" description="VPS28 N-terminal" evidence="7">
    <location>
        <begin position="1"/>
        <end position="60"/>
    </location>
</feature>
<dbReference type="PROSITE" id="PS51313">
    <property type="entry name" value="VPS28_N"/>
    <property type="match status" value="1"/>
</dbReference>
<keyword evidence="3" id="KW-0967">Endosome</keyword>
<proteinExistence type="inferred from homology"/>
<dbReference type="InterPro" id="IPR038358">
    <property type="entry name" value="VPS28_N_sf"/>
</dbReference>
<sequence>MSAEDYEKECLFLIAQFQTVRNAVKSKFNDIKSFIRKIGMYCPLAEDRLLVSGVPATQIYKIRDESTKNHALLVFELSGHFITLLDALKLNERAVDVILPLVTELLSSLNRIKSLPSSLHGFESIKQWSLKLAQMKAHDEITDEEARQFSLDVDSAYSGFKNWLQTDGRT</sequence>
<dbReference type="Proteomes" id="UP000823046">
    <property type="component" value="Unassembled WGS sequence"/>
</dbReference>
<dbReference type="InterPro" id="IPR017898">
    <property type="entry name" value="VPS28_N"/>
</dbReference>
<keyword evidence="4 5" id="KW-0653">Protein transport</keyword>
<dbReference type="InterPro" id="IPR037206">
    <property type="entry name" value="VPS28_C_sf"/>
</dbReference>
<dbReference type="SUPFAM" id="SSF140427">
    <property type="entry name" value="VPS28 C-terminal domain-like"/>
    <property type="match status" value="1"/>
</dbReference>
<evidence type="ECO:0000259" key="7">
    <source>
        <dbReference type="PROSITE" id="PS51313"/>
    </source>
</evidence>